<dbReference type="PANTHER" id="PTHR34821">
    <property type="entry name" value="INNER MEMBRANE PROTEIN YDCZ"/>
    <property type="match status" value="1"/>
</dbReference>
<feature type="transmembrane region" description="Helical" evidence="1">
    <location>
        <begin position="63"/>
        <end position="84"/>
    </location>
</feature>
<name>A0AA42DR91_9FIRM</name>
<evidence type="ECO:0000313" key="3">
    <source>
        <dbReference type="Proteomes" id="UP001169242"/>
    </source>
</evidence>
<feature type="transmembrane region" description="Helical" evidence="1">
    <location>
        <begin position="90"/>
        <end position="110"/>
    </location>
</feature>
<protein>
    <submittedName>
        <fullName evidence="2">DMT family transporter</fullName>
    </submittedName>
</protein>
<dbReference type="Pfam" id="PF04657">
    <property type="entry name" value="DMT_YdcZ"/>
    <property type="match status" value="1"/>
</dbReference>
<keyword evidence="1" id="KW-0812">Transmembrane</keyword>
<feature type="transmembrane region" description="Helical" evidence="1">
    <location>
        <begin position="122"/>
        <end position="140"/>
    </location>
</feature>
<feature type="transmembrane region" description="Helical" evidence="1">
    <location>
        <begin position="30"/>
        <end position="51"/>
    </location>
</feature>
<comment type="caution">
    <text evidence="2">The sequence shown here is derived from an EMBL/GenBank/DDBJ whole genome shotgun (WGS) entry which is preliminary data.</text>
</comment>
<dbReference type="PANTHER" id="PTHR34821:SF3">
    <property type="entry name" value="MEMBRANE PROTEIN"/>
    <property type="match status" value="1"/>
</dbReference>
<proteinExistence type="predicted"/>
<dbReference type="GO" id="GO:0005886">
    <property type="term" value="C:plasma membrane"/>
    <property type="evidence" value="ECO:0007669"/>
    <property type="project" value="TreeGrafter"/>
</dbReference>
<dbReference type="Proteomes" id="UP001169242">
    <property type="component" value="Unassembled WGS sequence"/>
</dbReference>
<dbReference type="RefSeq" id="WP_271013529.1">
    <property type="nucleotide sequence ID" value="NZ_JAQIFT010000068.1"/>
</dbReference>
<keyword evidence="1" id="KW-1133">Transmembrane helix</keyword>
<dbReference type="EMBL" id="JAQIFT010000068">
    <property type="protein sequence ID" value="MDA3733823.1"/>
    <property type="molecule type" value="Genomic_DNA"/>
</dbReference>
<sequence>MASIVAIISGLLMSIQGVFNTRVNEKAGLWFTNAIVNAIGLLTSLIVLAFVRDADLSGLKSVNKFYLLGGVLGAGIVYTVILSISKMGPAGATMLILIAQLVGSYLIELLGWFGTEKADFQWTKLLAVGIIIVGIVLFKWKK</sequence>
<evidence type="ECO:0000313" key="2">
    <source>
        <dbReference type="EMBL" id="MDA3733823.1"/>
    </source>
</evidence>
<accession>A0AA42DR91</accession>
<gene>
    <name evidence="2" type="ORF">PBV87_20325</name>
</gene>
<dbReference type="InterPro" id="IPR006750">
    <property type="entry name" value="YdcZ"/>
</dbReference>
<organism evidence="2 3">
    <name type="scientific">Holtiella tumoricola</name>
    <dbReference type="NCBI Taxonomy" id="3018743"/>
    <lineage>
        <taxon>Bacteria</taxon>
        <taxon>Bacillati</taxon>
        <taxon>Bacillota</taxon>
        <taxon>Clostridia</taxon>
        <taxon>Lachnospirales</taxon>
        <taxon>Cellulosilyticaceae</taxon>
        <taxon>Holtiella</taxon>
    </lineage>
</organism>
<reference evidence="2" key="1">
    <citation type="journal article" date="2023" name="Int. J. Syst. Evol. Microbiol.">
        <title>&lt;i&gt;Holtiella tumoricola&lt;/i&gt; gen. nov. sp. nov., isolated from a human clinical sample.</title>
        <authorList>
            <person name="Allen-Vercoe E."/>
            <person name="Daigneault M.C."/>
            <person name="Vancuren S.J."/>
            <person name="Cochrane K."/>
            <person name="O'Neal L.L."/>
            <person name="Sankaranarayanan K."/>
            <person name="Lawson P.A."/>
        </authorList>
    </citation>
    <scope>NUCLEOTIDE SEQUENCE</scope>
    <source>
        <strain evidence="2">CC70A</strain>
    </source>
</reference>
<evidence type="ECO:0000256" key="1">
    <source>
        <dbReference type="SAM" id="Phobius"/>
    </source>
</evidence>
<dbReference type="AlphaFoldDB" id="A0AA42DR91"/>
<keyword evidence="3" id="KW-1185">Reference proteome</keyword>
<keyword evidence="1" id="KW-0472">Membrane</keyword>